<keyword evidence="1" id="KW-0328">Glycosyltransferase</keyword>
<dbReference type="GO" id="GO:0009103">
    <property type="term" value="P:lipopolysaccharide biosynthetic process"/>
    <property type="evidence" value="ECO:0007669"/>
    <property type="project" value="TreeGrafter"/>
</dbReference>
<dbReference type="CDD" id="cd03809">
    <property type="entry name" value="GT4_MtfB-like"/>
    <property type="match status" value="1"/>
</dbReference>
<dbReference type="GO" id="GO:0016757">
    <property type="term" value="F:glycosyltransferase activity"/>
    <property type="evidence" value="ECO:0007669"/>
    <property type="project" value="UniProtKB-KW"/>
</dbReference>
<keyword evidence="6" id="KW-1185">Reference proteome</keyword>
<dbReference type="InterPro" id="IPR001296">
    <property type="entry name" value="Glyco_trans_1"/>
</dbReference>
<comment type="caution">
    <text evidence="5">The sequence shown here is derived from an EMBL/GenBank/DDBJ whole genome shotgun (WGS) entry which is preliminary data.</text>
</comment>
<sequence length="389" mass="41752">MTIELRVIVDQLAAPVPGGIGRYTEELTRHLVETAPEGCTVAGVVSRVAEEDRNRITTLLPGLSSLISLDLPRRELAAAWRLGIPVPGRDADGDRRPMFGMTHATSALAPLFPHDRNRDAGNQTVATIHDVVPWTHPETLTRNGVAFHKTMAKRAHRHADAVVVPTHAVARELTEIMDFGDRIRVIGGAVSARLRRPIDADARAERLGLPERYILAVGTLEPRKRLAELIRSLAHPDSVDLPLLIAGPEGWGGIDVAAVTAEAGLSPDRVRTLGFVADADLAVVIERATVFVLPSIAEGFGLPIVEAFSLGTPVVHSDAAALVEVAGGAGLTVATAEPDGYPERLAQAISSVVNDADTLQRMRFLGLDRARAFSWEASAQQVWQLHADL</sequence>
<dbReference type="InterPro" id="IPR028098">
    <property type="entry name" value="Glyco_trans_4-like_N"/>
</dbReference>
<keyword evidence="2 5" id="KW-0808">Transferase</keyword>
<dbReference type="RefSeq" id="WP_108998303.1">
    <property type="nucleotide sequence ID" value="NZ_QEEX01000002.1"/>
</dbReference>
<evidence type="ECO:0000256" key="2">
    <source>
        <dbReference type="ARBA" id="ARBA00022679"/>
    </source>
</evidence>
<gene>
    <name evidence="5" type="ORF">DF220_11600</name>
</gene>
<organism evidence="5 6">
    <name type="scientific">Homoserinimonas hongtaonis</name>
    <dbReference type="NCBI Taxonomy" id="2079791"/>
    <lineage>
        <taxon>Bacteria</taxon>
        <taxon>Bacillati</taxon>
        <taxon>Actinomycetota</taxon>
        <taxon>Actinomycetes</taxon>
        <taxon>Micrococcales</taxon>
        <taxon>Microbacteriaceae</taxon>
        <taxon>Homoserinimonas</taxon>
    </lineage>
</organism>
<dbReference type="Gene3D" id="3.40.50.2000">
    <property type="entry name" value="Glycogen Phosphorylase B"/>
    <property type="match status" value="2"/>
</dbReference>
<dbReference type="Pfam" id="PF13439">
    <property type="entry name" value="Glyco_transf_4"/>
    <property type="match status" value="1"/>
</dbReference>
<dbReference type="Proteomes" id="UP000244978">
    <property type="component" value="Unassembled WGS sequence"/>
</dbReference>
<evidence type="ECO:0000259" key="3">
    <source>
        <dbReference type="Pfam" id="PF00534"/>
    </source>
</evidence>
<evidence type="ECO:0000313" key="5">
    <source>
        <dbReference type="EMBL" id="PWB96033.1"/>
    </source>
</evidence>
<dbReference type="AlphaFoldDB" id="A0A2U1SWV8"/>
<reference evidence="6" key="1">
    <citation type="submission" date="2018-04" db="EMBL/GenBank/DDBJ databases">
        <authorList>
            <person name="Liu S."/>
            <person name="Wang Z."/>
            <person name="Li J."/>
        </authorList>
    </citation>
    <scope>NUCLEOTIDE SEQUENCE [LARGE SCALE GENOMIC DNA]</scope>
    <source>
        <strain evidence="6">S1194</strain>
    </source>
</reference>
<feature type="domain" description="Glycosyl transferase family 1" evidence="3">
    <location>
        <begin position="206"/>
        <end position="362"/>
    </location>
</feature>
<feature type="domain" description="Glycosyltransferase subfamily 4-like N-terminal" evidence="4">
    <location>
        <begin position="17"/>
        <end position="190"/>
    </location>
</feature>
<dbReference type="PANTHER" id="PTHR46401:SF2">
    <property type="entry name" value="GLYCOSYLTRANSFERASE WBBK-RELATED"/>
    <property type="match status" value="1"/>
</dbReference>
<evidence type="ECO:0000313" key="6">
    <source>
        <dbReference type="Proteomes" id="UP000244978"/>
    </source>
</evidence>
<proteinExistence type="predicted"/>
<dbReference type="Pfam" id="PF00534">
    <property type="entry name" value="Glycos_transf_1"/>
    <property type="match status" value="1"/>
</dbReference>
<protein>
    <submittedName>
        <fullName evidence="5">Glycosyltransferase family 1 protein</fullName>
    </submittedName>
</protein>
<evidence type="ECO:0000259" key="4">
    <source>
        <dbReference type="Pfam" id="PF13439"/>
    </source>
</evidence>
<dbReference type="PANTHER" id="PTHR46401">
    <property type="entry name" value="GLYCOSYLTRANSFERASE WBBK-RELATED"/>
    <property type="match status" value="1"/>
</dbReference>
<dbReference type="SUPFAM" id="SSF53756">
    <property type="entry name" value="UDP-Glycosyltransferase/glycogen phosphorylase"/>
    <property type="match status" value="1"/>
</dbReference>
<dbReference type="EMBL" id="QEEX01000002">
    <property type="protein sequence ID" value="PWB96033.1"/>
    <property type="molecule type" value="Genomic_DNA"/>
</dbReference>
<accession>A0A2U1SWV8</accession>
<name>A0A2U1SWV8_9MICO</name>
<evidence type="ECO:0000256" key="1">
    <source>
        <dbReference type="ARBA" id="ARBA00022676"/>
    </source>
</evidence>